<evidence type="ECO:0000256" key="1">
    <source>
        <dbReference type="SAM" id="MobiDB-lite"/>
    </source>
</evidence>
<proteinExistence type="predicted"/>
<gene>
    <name evidence="2" type="ORF">R3P38DRAFT_3425938</name>
</gene>
<keyword evidence="3" id="KW-1185">Reference proteome</keyword>
<sequence>MSHCLLLSAPICDSVAAVSPLSLHNDWLGDSPPTTPVRSRNAPLADIFNLLQEISPSKSDRAIRGVKEVLLNTAEDAFTEQNTEIAQLSNKVLPATSRKRRRRFHRAHDADEAVDNPNTLEERVRKAGRRFTVDDGLYFVDEEAVLTGEVDEEFDLSTEFDSNENRIQARIHDIDRISPKEARSIRTEDWIIGAYMDASLRHLAEANELADFVSSNRRFQAFKDRIGYVQATDTHGAHYSAFTAAILYDEFHGEVDVASSATLFCSRYTRASRSLHRPSLFHPRRYFSPRRTDPIPAQAIWLYSADTKFLERGDQTGIYYAQRYLDYIERIRQGLNENKPWAVELLKHWDDVMFPNAEDSPADAMGVDDVVAAERRAVDAAFKDAPSGRDSPKVCQTAQAATTTSKVPAAVAATSPSSSATVTVPASLPILPPSPSSPVNQSIASTKPAPTGRAERSTQSKELA</sequence>
<name>A0AAV9ZYF7_9AGAR</name>
<reference evidence="2 3" key="1">
    <citation type="journal article" date="2024" name="J Genomics">
        <title>Draft genome sequencing and assembly of Favolaschia claudopus CIRM-BRFM 2984 isolated from oak limbs.</title>
        <authorList>
            <person name="Navarro D."/>
            <person name="Drula E."/>
            <person name="Chaduli D."/>
            <person name="Cazenave R."/>
            <person name="Ahrendt S."/>
            <person name="Wang J."/>
            <person name="Lipzen A."/>
            <person name="Daum C."/>
            <person name="Barry K."/>
            <person name="Grigoriev I.V."/>
            <person name="Favel A."/>
            <person name="Rosso M.N."/>
            <person name="Martin F."/>
        </authorList>
    </citation>
    <scope>NUCLEOTIDE SEQUENCE [LARGE SCALE GENOMIC DNA]</scope>
    <source>
        <strain evidence="2 3">CIRM-BRFM 2984</strain>
    </source>
</reference>
<organism evidence="2 3">
    <name type="scientific">Favolaschia claudopus</name>
    <dbReference type="NCBI Taxonomy" id="2862362"/>
    <lineage>
        <taxon>Eukaryota</taxon>
        <taxon>Fungi</taxon>
        <taxon>Dikarya</taxon>
        <taxon>Basidiomycota</taxon>
        <taxon>Agaricomycotina</taxon>
        <taxon>Agaricomycetes</taxon>
        <taxon>Agaricomycetidae</taxon>
        <taxon>Agaricales</taxon>
        <taxon>Marasmiineae</taxon>
        <taxon>Mycenaceae</taxon>
        <taxon>Favolaschia</taxon>
    </lineage>
</organism>
<comment type="caution">
    <text evidence="2">The sequence shown here is derived from an EMBL/GenBank/DDBJ whole genome shotgun (WGS) entry which is preliminary data.</text>
</comment>
<evidence type="ECO:0000313" key="2">
    <source>
        <dbReference type="EMBL" id="KAK6995694.1"/>
    </source>
</evidence>
<feature type="compositionally biased region" description="Basic and acidic residues" evidence="1">
    <location>
        <begin position="453"/>
        <end position="464"/>
    </location>
</feature>
<protein>
    <submittedName>
        <fullName evidence="2">Uncharacterized protein</fullName>
    </submittedName>
</protein>
<accession>A0AAV9ZYF7</accession>
<evidence type="ECO:0000313" key="3">
    <source>
        <dbReference type="Proteomes" id="UP001362999"/>
    </source>
</evidence>
<dbReference type="AlphaFoldDB" id="A0AAV9ZYF7"/>
<feature type="region of interest" description="Disordered" evidence="1">
    <location>
        <begin position="384"/>
        <end position="464"/>
    </location>
</feature>
<feature type="compositionally biased region" description="Low complexity" evidence="1">
    <location>
        <begin position="400"/>
        <end position="429"/>
    </location>
</feature>
<dbReference type="EMBL" id="JAWWNJ010000102">
    <property type="protein sequence ID" value="KAK6995694.1"/>
    <property type="molecule type" value="Genomic_DNA"/>
</dbReference>
<dbReference type="Proteomes" id="UP001362999">
    <property type="component" value="Unassembled WGS sequence"/>
</dbReference>